<dbReference type="EMBL" id="JBCEZU010000111">
    <property type="protein sequence ID" value="KAK9528832.1"/>
    <property type="molecule type" value="Genomic_DNA"/>
</dbReference>
<gene>
    <name evidence="2" type="ORF">VZT92_012971</name>
</gene>
<dbReference type="InterPro" id="IPR031466">
    <property type="entry name" value="MIIP"/>
</dbReference>
<dbReference type="Proteomes" id="UP001488805">
    <property type="component" value="Unassembled WGS sequence"/>
</dbReference>
<proteinExistence type="predicted"/>
<organism evidence="2 3">
    <name type="scientific">Zoarces viviparus</name>
    <name type="common">Viviparous eelpout</name>
    <name type="synonym">Blennius viviparus</name>
    <dbReference type="NCBI Taxonomy" id="48416"/>
    <lineage>
        <taxon>Eukaryota</taxon>
        <taxon>Metazoa</taxon>
        <taxon>Chordata</taxon>
        <taxon>Craniata</taxon>
        <taxon>Vertebrata</taxon>
        <taxon>Euteleostomi</taxon>
        <taxon>Actinopterygii</taxon>
        <taxon>Neopterygii</taxon>
        <taxon>Teleostei</taxon>
        <taxon>Neoteleostei</taxon>
        <taxon>Acanthomorphata</taxon>
        <taxon>Eupercaria</taxon>
        <taxon>Perciformes</taxon>
        <taxon>Cottioidei</taxon>
        <taxon>Zoarcales</taxon>
        <taxon>Zoarcidae</taxon>
        <taxon>Zoarcinae</taxon>
        <taxon>Zoarces</taxon>
    </lineage>
</organism>
<evidence type="ECO:0008006" key="4">
    <source>
        <dbReference type="Google" id="ProtNLM"/>
    </source>
</evidence>
<dbReference type="PANTHER" id="PTHR34831:SF1">
    <property type="entry name" value="MIGRATION AND INVASION-INHIBITORY PROTEIN"/>
    <property type="match status" value="1"/>
</dbReference>
<feature type="region of interest" description="Disordered" evidence="1">
    <location>
        <begin position="22"/>
        <end position="168"/>
    </location>
</feature>
<accession>A0AAW1F2T3</accession>
<dbReference type="Pfam" id="PF15734">
    <property type="entry name" value="MIIP"/>
    <property type="match status" value="1"/>
</dbReference>
<name>A0AAW1F2T3_ZOAVI</name>
<reference evidence="2 3" key="1">
    <citation type="journal article" date="2024" name="Genome Biol. Evol.">
        <title>Chromosome-level genome assembly of the viviparous eelpout Zoarces viviparus.</title>
        <authorList>
            <person name="Fuhrmann N."/>
            <person name="Brasseur M.V."/>
            <person name="Bakowski C.E."/>
            <person name="Podsiadlowski L."/>
            <person name="Prost S."/>
            <person name="Krehenwinkel H."/>
            <person name="Mayer C."/>
        </authorList>
    </citation>
    <scope>NUCLEOTIDE SEQUENCE [LARGE SCALE GENOMIC DNA]</scope>
    <source>
        <strain evidence="2">NO-MEL_2022_Ind0_liver</strain>
    </source>
</reference>
<keyword evidence="3" id="KW-1185">Reference proteome</keyword>
<dbReference type="GO" id="GO:0010972">
    <property type="term" value="P:negative regulation of G2/M transition of mitotic cell cycle"/>
    <property type="evidence" value="ECO:0007669"/>
    <property type="project" value="InterPro"/>
</dbReference>
<feature type="region of interest" description="Disordered" evidence="1">
    <location>
        <begin position="408"/>
        <end position="438"/>
    </location>
</feature>
<evidence type="ECO:0000313" key="3">
    <source>
        <dbReference type="Proteomes" id="UP001488805"/>
    </source>
</evidence>
<protein>
    <recommendedName>
        <fullName evidence="4">Migration and invasion inhibitory protein</fullName>
    </recommendedName>
</protein>
<feature type="compositionally biased region" description="Polar residues" evidence="1">
    <location>
        <begin position="426"/>
        <end position="435"/>
    </location>
</feature>
<comment type="caution">
    <text evidence="2">The sequence shown here is derived from an EMBL/GenBank/DDBJ whole genome shotgun (WGS) entry which is preliminary data.</text>
</comment>
<evidence type="ECO:0000256" key="1">
    <source>
        <dbReference type="SAM" id="MobiDB-lite"/>
    </source>
</evidence>
<dbReference type="GO" id="GO:0030336">
    <property type="term" value="P:negative regulation of cell migration"/>
    <property type="evidence" value="ECO:0007669"/>
    <property type="project" value="InterPro"/>
</dbReference>
<dbReference type="PANTHER" id="PTHR34831">
    <property type="entry name" value="MIGRATION AND INVASION-INHIBITORY PROTEIN"/>
    <property type="match status" value="1"/>
</dbReference>
<evidence type="ECO:0000313" key="2">
    <source>
        <dbReference type="EMBL" id="KAK9528832.1"/>
    </source>
</evidence>
<feature type="compositionally biased region" description="Basic and acidic residues" evidence="1">
    <location>
        <begin position="38"/>
        <end position="143"/>
    </location>
</feature>
<sequence length="482" mass="55099">MSSADRVDVLREHNKYLLNRLKQQREKLERLNGCSQSRKREREDEAEERSGREDEAGERRESEDEAEERSGREDEAGERRESEDEAEERREREDEAGERRESEDEAGERRESEDEAEERREREDEAGERREPAGILIDGDRGPARRPALARPTVRFSDTCERQAGVRSSISTPSLTSKYRRVTAEHSAPSGLFKDRNRHPLVHSRLQRMDPSTTESCLVNDSEEQRQVRSQVTFQSDECEETSASDRHRLQPLLGYDWIAGVLDAEDSLIERSDEFFNDLHTFRSLNRDQCVHSPQAEFPEENHSAVPLLTDGSGPEANTDTHQCTFSYRINSRLFPVPLHSRECCPVCKEPKSSHPHTTAEPALIRVSIPRSTLLPPYKYKAHRRCSFDPSDSLGLPSHCVSGWSNTGQRTLPPPSSLDLRGNVNMKSSTGSQNEELKDFCSPKVSSKISAQISDVSRLVRHNFQHFSSKRKRGSMFHPLH</sequence>
<dbReference type="AlphaFoldDB" id="A0AAW1F2T3"/>